<gene>
    <name evidence="1" type="ORF">VNI00_004801</name>
</gene>
<dbReference type="EMBL" id="JAYKXP010000013">
    <property type="protein sequence ID" value="KAK7051301.1"/>
    <property type="molecule type" value="Genomic_DNA"/>
</dbReference>
<comment type="caution">
    <text evidence="1">The sequence shown here is derived from an EMBL/GenBank/DDBJ whole genome shotgun (WGS) entry which is preliminary data.</text>
</comment>
<accession>A0AAW0DIX8</accession>
<dbReference type="Proteomes" id="UP001383192">
    <property type="component" value="Unassembled WGS sequence"/>
</dbReference>
<keyword evidence="2" id="KW-1185">Reference proteome</keyword>
<evidence type="ECO:0000313" key="1">
    <source>
        <dbReference type="EMBL" id="KAK7051301.1"/>
    </source>
</evidence>
<sequence length="179" mass="20226">MSFSLPLQALGTFQLVIRIPGNGAPMRPSFELKSLPVAELLKQSSCDALTSSCIHFEAVEDVDGLGVVLVVSKEPEQIRWRSLPGSPSSQHQALSNYLETEDRMQINLFKRLLANNGNDRKIKSGITDGIREQHSAKRSKWCWQLRHVIVHASSTPERAYAWNDVRYVFLRNITPTFVH</sequence>
<dbReference type="AlphaFoldDB" id="A0AAW0DIX8"/>
<name>A0AAW0DIX8_9AGAR</name>
<organism evidence="1 2">
    <name type="scientific">Paramarasmius palmivorus</name>
    <dbReference type="NCBI Taxonomy" id="297713"/>
    <lineage>
        <taxon>Eukaryota</taxon>
        <taxon>Fungi</taxon>
        <taxon>Dikarya</taxon>
        <taxon>Basidiomycota</taxon>
        <taxon>Agaricomycotina</taxon>
        <taxon>Agaricomycetes</taxon>
        <taxon>Agaricomycetidae</taxon>
        <taxon>Agaricales</taxon>
        <taxon>Marasmiineae</taxon>
        <taxon>Marasmiaceae</taxon>
        <taxon>Paramarasmius</taxon>
    </lineage>
</organism>
<evidence type="ECO:0000313" key="2">
    <source>
        <dbReference type="Proteomes" id="UP001383192"/>
    </source>
</evidence>
<reference evidence="1 2" key="1">
    <citation type="submission" date="2024-01" db="EMBL/GenBank/DDBJ databases">
        <title>A draft genome for a cacao thread blight-causing isolate of Paramarasmius palmivorus.</title>
        <authorList>
            <person name="Baruah I.K."/>
            <person name="Bukari Y."/>
            <person name="Amoako-Attah I."/>
            <person name="Meinhardt L.W."/>
            <person name="Bailey B.A."/>
            <person name="Cohen S.P."/>
        </authorList>
    </citation>
    <scope>NUCLEOTIDE SEQUENCE [LARGE SCALE GENOMIC DNA]</scope>
    <source>
        <strain evidence="1 2">GH-12</strain>
    </source>
</reference>
<proteinExistence type="predicted"/>
<protein>
    <submittedName>
        <fullName evidence="1">Uncharacterized protein</fullName>
    </submittedName>
</protein>